<proteinExistence type="predicted"/>
<feature type="compositionally biased region" description="Pro residues" evidence="1">
    <location>
        <begin position="224"/>
        <end position="238"/>
    </location>
</feature>
<organism evidence="4 5">
    <name type="scientific">Nyssa sinensis</name>
    <dbReference type="NCBI Taxonomy" id="561372"/>
    <lineage>
        <taxon>Eukaryota</taxon>
        <taxon>Viridiplantae</taxon>
        <taxon>Streptophyta</taxon>
        <taxon>Embryophyta</taxon>
        <taxon>Tracheophyta</taxon>
        <taxon>Spermatophyta</taxon>
        <taxon>Magnoliopsida</taxon>
        <taxon>eudicotyledons</taxon>
        <taxon>Gunneridae</taxon>
        <taxon>Pentapetalae</taxon>
        <taxon>asterids</taxon>
        <taxon>Cornales</taxon>
        <taxon>Nyssaceae</taxon>
        <taxon>Nyssa</taxon>
    </lineage>
</organism>
<name>A0A5J5AGB6_9ASTE</name>
<dbReference type="EMBL" id="CM018044">
    <property type="protein sequence ID" value="KAA8529264.1"/>
    <property type="molecule type" value="Genomic_DNA"/>
</dbReference>
<evidence type="ECO:0000256" key="2">
    <source>
        <dbReference type="SAM" id="Phobius"/>
    </source>
</evidence>
<feature type="region of interest" description="Disordered" evidence="1">
    <location>
        <begin position="58"/>
        <end position="89"/>
    </location>
</feature>
<dbReference type="GO" id="GO:0003684">
    <property type="term" value="F:damaged DNA binding"/>
    <property type="evidence" value="ECO:0007669"/>
    <property type="project" value="InterPro"/>
</dbReference>
<dbReference type="SMART" id="SM00727">
    <property type="entry name" value="STI1"/>
    <property type="match status" value="3"/>
</dbReference>
<feature type="region of interest" description="Disordered" evidence="1">
    <location>
        <begin position="499"/>
        <end position="540"/>
    </location>
</feature>
<dbReference type="PANTHER" id="PTHR10621:SF35">
    <property type="entry name" value="UBIQUITIN RECEPTOR RAD23C"/>
    <property type="match status" value="1"/>
</dbReference>
<dbReference type="PANTHER" id="PTHR10621">
    <property type="entry name" value="UV EXCISION REPAIR PROTEIN RAD23"/>
    <property type="match status" value="1"/>
</dbReference>
<dbReference type="GO" id="GO:0005654">
    <property type="term" value="C:nucleoplasm"/>
    <property type="evidence" value="ECO:0007669"/>
    <property type="project" value="TreeGrafter"/>
</dbReference>
<dbReference type="OrthoDB" id="419317at2759"/>
<dbReference type="FunFam" id="1.10.10.540:FF:000001">
    <property type="entry name" value="UV excision repair protein RAD23 B"/>
    <property type="match status" value="1"/>
</dbReference>
<keyword evidence="2" id="KW-0812">Transmembrane</keyword>
<dbReference type="GO" id="GO:0005829">
    <property type="term" value="C:cytosol"/>
    <property type="evidence" value="ECO:0007669"/>
    <property type="project" value="TreeGrafter"/>
</dbReference>
<dbReference type="SUPFAM" id="SSF101238">
    <property type="entry name" value="XPC-binding domain"/>
    <property type="match status" value="3"/>
</dbReference>
<evidence type="ECO:0000313" key="5">
    <source>
        <dbReference type="Proteomes" id="UP000325577"/>
    </source>
</evidence>
<feature type="region of interest" description="Disordered" evidence="1">
    <location>
        <begin position="213"/>
        <end position="243"/>
    </location>
</feature>
<dbReference type="Gene3D" id="1.10.10.540">
    <property type="entry name" value="XPC-binding domain"/>
    <property type="match status" value="3"/>
</dbReference>
<dbReference type="PRINTS" id="PR01839">
    <property type="entry name" value="RAD23PROTEIN"/>
</dbReference>
<evidence type="ECO:0000313" key="4">
    <source>
        <dbReference type="EMBL" id="KAA8529264.1"/>
    </source>
</evidence>
<feature type="domain" description="STI1" evidence="3">
    <location>
        <begin position="111"/>
        <end position="154"/>
    </location>
</feature>
<sequence>MLKLIQLGLTLSNEQGNLAALGAGKYCIWQFNVNEDVLPSDPIEFLRGIPEQAEVPPVARAHASGQVANPSAQAPLPAQPAPVPSSGPNANLLDLSLQDLPDMGSNAAGGGNLDFLRNSPEFQKLRAMVQADGQLLRPMLWEMGKQNPQWRRLMKRHPADFIRLIDEPIKGLEGNLLGQLASGMPQAITVTLEEREAIECGIPGQAGVPPVARAHASGQVANPPAQPPLPAQPAPVPSSGPNANLLDLSPQGLPDMGSNAAGGGNLDFLRNSQEFQHLRAVIKANPQLMRPMLRELGKLNLHLLRLIQENQADFVRLINEPIEGGEGNLLGQLASGMPQAITVTPEEREAIERGIPEQAGVPPVARAHASGQVANPLAQPPLPAQPAPVPSSGPNANLLDLSPQGLPDMGSNAAGGGNLDFLRNSQEFQHLRALIKANPQLMQPMLRELGKLNLHLLRLIQEHQADFVRLINEPIEGGEGNLLGQLASGMPQAITVTPEEREAIERDSGSPSNSLEPSHVEKDPIEATENDGNSNSTCSTSPAANLRSSFFAVNGVIFSEQSPRIGRACNLVALVGVTLPFTVLVWVLLPPIFCWAPWACFAFTCAAFFYQCGLCRHNGSQ</sequence>
<dbReference type="AlphaFoldDB" id="A0A5J5AGB6"/>
<keyword evidence="2" id="KW-0472">Membrane</keyword>
<dbReference type="InterPro" id="IPR004806">
    <property type="entry name" value="Rad23"/>
</dbReference>
<evidence type="ECO:0000259" key="3">
    <source>
        <dbReference type="SMART" id="SM00727"/>
    </source>
</evidence>
<dbReference type="Pfam" id="PF09280">
    <property type="entry name" value="XPC-binding"/>
    <property type="match status" value="3"/>
</dbReference>
<protein>
    <recommendedName>
        <fullName evidence="3">STI1 domain-containing protein</fullName>
    </recommendedName>
</protein>
<keyword evidence="2" id="KW-1133">Transmembrane helix</keyword>
<feature type="domain" description="STI1" evidence="3">
    <location>
        <begin position="264"/>
        <end position="307"/>
    </location>
</feature>
<dbReference type="InterPro" id="IPR006636">
    <property type="entry name" value="STI1_HS-bd"/>
</dbReference>
<dbReference type="InterPro" id="IPR036353">
    <property type="entry name" value="XPC-bd_sf"/>
</dbReference>
<dbReference type="Proteomes" id="UP000325577">
    <property type="component" value="Linkage Group LG20"/>
</dbReference>
<gene>
    <name evidence="4" type="ORF">F0562_033937</name>
</gene>
<feature type="compositionally biased region" description="Basic and acidic residues" evidence="1">
    <location>
        <begin position="499"/>
        <end position="508"/>
    </location>
</feature>
<feature type="compositionally biased region" description="Polar residues" evidence="1">
    <location>
        <begin position="530"/>
        <end position="540"/>
    </location>
</feature>
<dbReference type="GO" id="GO:0070628">
    <property type="term" value="F:proteasome binding"/>
    <property type="evidence" value="ECO:0007669"/>
    <property type="project" value="TreeGrafter"/>
</dbReference>
<feature type="transmembrane region" description="Helical" evidence="2">
    <location>
        <begin position="595"/>
        <end position="615"/>
    </location>
</feature>
<dbReference type="GO" id="GO:0006289">
    <property type="term" value="P:nucleotide-excision repair"/>
    <property type="evidence" value="ECO:0007669"/>
    <property type="project" value="InterPro"/>
</dbReference>
<evidence type="ECO:0000256" key="1">
    <source>
        <dbReference type="SAM" id="MobiDB-lite"/>
    </source>
</evidence>
<keyword evidence="5" id="KW-1185">Reference proteome</keyword>
<dbReference type="GO" id="GO:0043130">
    <property type="term" value="F:ubiquitin binding"/>
    <property type="evidence" value="ECO:0007669"/>
    <property type="project" value="TreeGrafter"/>
</dbReference>
<dbReference type="GO" id="GO:0031593">
    <property type="term" value="F:polyubiquitin modification-dependent protein binding"/>
    <property type="evidence" value="ECO:0007669"/>
    <property type="project" value="TreeGrafter"/>
</dbReference>
<reference evidence="4 5" key="1">
    <citation type="submission" date="2019-09" db="EMBL/GenBank/DDBJ databases">
        <title>A chromosome-level genome assembly of the Chinese tupelo Nyssa sinensis.</title>
        <authorList>
            <person name="Yang X."/>
            <person name="Kang M."/>
            <person name="Yang Y."/>
            <person name="Xiong H."/>
            <person name="Wang M."/>
            <person name="Zhang Z."/>
            <person name="Wang Z."/>
            <person name="Wu H."/>
            <person name="Ma T."/>
            <person name="Liu J."/>
            <person name="Xi Z."/>
        </authorList>
    </citation>
    <scope>NUCLEOTIDE SEQUENCE [LARGE SCALE GENOMIC DNA]</scope>
    <source>
        <strain evidence="4">J267</strain>
        <tissue evidence="4">Leaf</tissue>
    </source>
</reference>
<dbReference type="GO" id="GO:0043161">
    <property type="term" value="P:proteasome-mediated ubiquitin-dependent protein catabolic process"/>
    <property type="evidence" value="ECO:0007669"/>
    <property type="project" value="InterPro"/>
</dbReference>
<accession>A0A5J5AGB6</accession>
<feature type="domain" description="STI1" evidence="3">
    <location>
        <begin position="417"/>
        <end position="460"/>
    </location>
</feature>
<dbReference type="InterPro" id="IPR015360">
    <property type="entry name" value="XPC-bd"/>
</dbReference>